<dbReference type="PROSITE" id="PS50011">
    <property type="entry name" value="PROTEIN_KINASE_DOM"/>
    <property type="match status" value="1"/>
</dbReference>
<evidence type="ECO:0000259" key="10">
    <source>
        <dbReference type="PROSITE" id="PS50011"/>
    </source>
</evidence>
<dbReference type="PROSITE" id="PS50088">
    <property type="entry name" value="ANK_REPEAT"/>
    <property type="match status" value="3"/>
</dbReference>
<dbReference type="PIRSF" id="PIRSF000654">
    <property type="entry name" value="Integrin-linked_kinase"/>
    <property type="match status" value="1"/>
</dbReference>
<feature type="repeat" description="ANK" evidence="7">
    <location>
        <begin position="115"/>
        <end position="147"/>
    </location>
</feature>
<dbReference type="SMART" id="SM00220">
    <property type="entry name" value="S_TKc"/>
    <property type="match status" value="1"/>
</dbReference>
<dbReference type="Pfam" id="PF00069">
    <property type="entry name" value="Pkinase"/>
    <property type="match status" value="1"/>
</dbReference>
<evidence type="ECO:0000256" key="2">
    <source>
        <dbReference type="ARBA" id="ARBA00022527"/>
    </source>
</evidence>
<keyword evidence="4 8" id="KW-0547">Nucleotide-binding</keyword>
<comment type="similarity">
    <text evidence="1">Belongs to the protein kinase superfamily. NEK Ser/Thr protein kinase family. NIMA subfamily.</text>
</comment>
<gene>
    <name evidence="11" type="ORF">C9374_011583</name>
</gene>
<dbReference type="SUPFAM" id="SSF48403">
    <property type="entry name" value="Ankyrin repeat"/>
    <property type="match status" value="1"/>
</dbReference>
<keyword evidence="2 9" id="KW-0723">Serine/threonine-protein kinase</keyword>
<dbReference type="GeneID" id="68104037"/>
<dbReference type="GO" id="GO:0004674">
    <property type="term" value="F:protein serine/threonine kinase activity"/>
    <property type="evidence" value="ECO:0007669"/>
    <property type="project" value="UniProtKB-KW"/>
</dbReference>
<evidence type="ECO:0000313" key="11">
    <source>
        <dbReference type="EMBL" id="KAG2373918.1"/>
    </source>
</evidence>
<evidence type="ECO:0000313" key="12">
    <source>
        <dbReference type="Proteomes" id="UP000816034"/>
    </source>
</evidence>
<feature type="domain" description="Protein kinase" evidence="10">
    <location>
        <begin position="192"/>
        <end position="459"/>
    </location>
</feature>
<dbReference type="Gene3D" id="1.10.510.10">
    <property type="entry name" value="Transferase(Phosphotransferase) domain 1"/>
    <property type="match status" value="1"/>
</dbReference>
<dbReference type="InterPro" id="IPR017441">
    <property type="entry name" value="Protein_kinase_ATP_BS"/>
</dbReference>
<dbReference type="AlphaFoldDB" id="A0AA88GFG5"/>
<dbReference type="PROSITE" id="PS00107">
    <property type="entry name" value="PROTEIN_KINASE_ATP"/>
    <property type="match status" value="1"/>
</dbReference>
<dbReference type="SUPFAM" id="SSF56112">
    <property type="entry name" value="Protein kinase-like (PK-like)"/>
    <property type="match status" value="1"/>
</dbReference>
<feature type="repeat" description="ANK" evidence="7">
    <location>
        <begin position="80"/>
        <end position="112"/>
    </location>
</feature>
<dbReference type="PROSITE" id="PS50297">
    <property type="entry name" value="ANK_REP_REGION"/>
    <property type="match status" value="3"/>
</dbReference>
<dbReference type="InterPro" id="IPR050660">
    <property type="entry name" value="NEK_Ser/Thr_kinase"/>
</dbReference>
<dbReference type="InterPro" id="IPR036770">
    <property type="entry name" value="Ankyrin_rpt-contain_sf"/>
</dbReference>
<keyword evidence="7" id="KW-0040">ANK repeat</keyword>
<dbReference type="Gene3D" id="3.30.200.20">
    <property type="entry name" value="Phosphorylase Kinase, domain 1"/>
    <property type="match status" value="1"/>
</dbReference>
<name>A0AA88GFG5_NAELO</name>
<feature type="binding site" evidence="8">
    <location>
        <position position="224"/>
    </location>
    <ligand>
        <name>ATP</name>
        <dbReference type="ChEBI" id="CHEBI:30616"/>
    </ligand>
</feature>
<evidence type="ECO:0000256" key="1">
    <source>
        <dbReference type="ARBA" id="ARBA00010886"/>
    </source>
</evidence>
<dbReference type="InterPro" id="IPR001245">
    <property type="entry name" value="Ser-Thr/Tyr_kinase_cat_dom"/>
</dbReference>
<reference evidence="11 12" key="1">
    <citation type="journal article" date="2018" name="BMC Genomics">
        <title>The genome of Naegleria lovaniensis, the basis for a comparative approach to unravel pathogenicity factors of the human pathogenic amoeba N. fowleri.</title>
        <authorList>
            <person name="Liechti N."/>
            <person name="Schurch N."/>
            <person name="Bruggmann R."/>
            <person name="Wittwer M."/>
        </authorList>
    </citation>
    <scope>NUCLEOTIDE SEQUENCE [LARGE SCALE GENOMIC DNA]</scope>
    <source>
        <strain evidence="11 12">ATCC 30569</strain>
    </source>
</reference>
<dbReference type="PROSITE" id="PS00108">
    <property type="entry name" value="PROTEIN_KINASE_ST"/>
    <property type="match status" value="1"/>
</dbReference>
<keyword evidence="5" id="KW-0418">Kinase</keyword>
<dbReference type="InterPro" id="IPR000719">
    <property type="entry name" value="Prot_kinase_dom"/>
</dbReference>
<dbReference type="SMART" id="SM00248">
    <property type="entry name" value="ANK"/>
    <property type="match status" value="4"/>
</dbReference>
<dbReference type="PRINTS" id="PR00109">
    <property type="entry name" value="TYRKINASE"/>
</dbReference>
<keyword evidence="12" id="KW-1185">Reference proteome</keyword>
<dbReference type="GO" id="GO:0005524">
    <property type="term" value="F:ATP binding"/>
    <property type="evidence" value="ECO:0007669"/>
    <property type="project" value="UniProtKB-UniRule"/>
</dbReference>
<feature type="repeat" description="ANK" evidence="7">
    <location>
        <begin position="46"/>
        <end position="78"/>
    </location>
</feature>
<evidence type="ECO:0000256" key="4">
    <source>
        <dbReference type="ARBA" id="ARBA00022741"/>
    </source>
</evidence>
<keyword evidence="3" id="KW-0808">Transferase</keyword>
<evidence type="ECO:0000256" key="8">
    <source>
        <dbReference type="PROSITE-ProRule" id="PRU10141"/>
    </source>
</evidence>
<dbReference type="Gene3D" id="1.25.40.20">
    <property type="entry name" value="Ankyrin repeat-containing domain"/>
    <property type="match status" value="2"/>
</dbReference>
<dbReference type="InterPro" id="IPR011009">
    <property type="entry name" value="Kinase-like_dom_sf"/>
</dbReference>
<dbReference type="InterPro" id="IPR002110">
    <property type="entry name" value="Ankyrin_rpt"/>
</dbReference>
<evidence type="ECO:0000256" key="5">
    <source>
        <dbReference type="ARBA" id="ARBA00022777"/>
    </source>
</evidence>
<evidence type="ECO:0000256" key="6">
    <source>
        <dbReference type="ARBA" id="ARBA00022840"/>
    </source>
</evidence>
<proteinExistence type="inferred from homology"/>
<evidence type="ECO:0000256" key="9">
    <source>
        <dbReference type="RuleBase" id="RU000304"/>
    </source>
</evidence>
<evidence type="ECO:0000256" key="3">
    <source>
        <dbReference type="ARBA" id="ARBA00022679"/>
    </source>
</evidence>
<dbReference type="Pfam" id="PF12796">
    <property type="entry name" value="Ank_2"/>
    <property type="match status" value="1"/>
</dbReference>
<dbReference type="EMBL" id="PYSW02000049">
    <property type="protein sequence ID" value="KAG2373918.1"/>
    <property type="molecule type" value="Genomic_DNA"/>
</dbReference>
<evidence type="ECO:0000256" key="7">
    <source>
        <dbReference type="PROSITE-ProRule" id="PRU00023"/>
    </source>
</evidence>
<dbReference type="RefSeq" id="XP_044543092.1">
    <property type="nucleotide sequence ID" value="XM_044687254.1"/>
</dbReference>
<comment type="caution">
    <text evidence="11">The sequence shown here is derived from an EMBL/GenBank/DDBJ whole genome shotgun (WGS) entry which is preliminary data.</text>
</comment>
<protein>
    <recommendedName>
        <fullName evidence="10">Protein kinase domain-containing protein</fullName>
    </recommendedName>
</protein>
<dbReference type="Proteomes" id="UP000816034">
    <property type="component" value="Unassembled WGS sequence"/>
</dbReference>
<dbReference type="InterPro" id="IPR008271">
    <property type="entry name" value="Ser/Thr_kinase_AS"/>
</dbReference>
<dbReference type="PRINTS" id="PR01415">
    <property type="entry name" value="ANKYRIN"/>
</dbReference>
<keyword evidence="6 8" id="KW-0067">ATP-binding</keyword>
<accession>A0AA88GFG5</accession>
<dbReference type="PANTHER" id="PTHR43671:SF103">
    <property type="entry name" value="KINASE, PUTATIVE-RELATED"/>
    <property type="match status" value="1"/>
</dbReference>
<dbReference type="PANTHER" id="PTHR43671">
    <property type="entry name" value="SERINE/THREONINE-PROTEIN KINASE NEK"/>
    <property type="match status" value="1"/>
</dbReference>
<organism evidence="11 12">
    <name type="scientific">Naegleria lovaniensis</name>
    <name type="common">Amoeba</name>
    <dbReference type="NCBI Taxonomy" id="51637"/>
    <lineage>
        <taxon>Eukaryota</taxon>
        <taxon>Discoba</taxon>
        <taxon>Heterolobosea</taxon>
        <taxon>Tetramitia</taxon>
        <taxon>Eutetramitia</taxon>
        <taxon>Vahlkampfiidae</taxon>
        <taxon>Naegleria</taxon>
    </lineage>
</organism>
<sequence>MLVAANSVERETKKRLCKAAKEGDLEVIQQILNDPIGCSLVNSFGPNGTPLYEAACWNQVEAARLLLKHGANVNVQDQNNGWTALHLACKKNSVEMVKLLVEHKAELNITTRDELKQTPLHLAAHLSSLEIVKCLLDNGANKSLTDRFGSTPEKWTKNPEIKSFIVNHHINDKSNDSLSSVDSKKQILNNKYSIEERIGKGGFGVVYKCSMIIPGSEPAPRAIKVVTFEDEQEIETANREAAAMLQLENPNILKTYEIFKYQHDDSSKGLCFCMEYYAYGDLDSYIRKQKDPIPSEIVFSVFYQMAKALAYLHERKLIHRDMKPQNIFIKNLDGKVINVVLGDFGLSKTIENTQNQTKAGTWLFMSPEILCNQAYGFKTDVWSLGVVMYQIMSKDMETNVCALLLTKGASALETIKSNISKNGLYPNEIVELVLKTLSVDHEQRPSAAELCTTLSSIKE</sequence>